<name>A0A0D2HF28_9EURO</name>
<dbReference type="OrthoDB" id="428577at2759"/>
<sequence length="94" mass="10599">MQQWNENPNPPLNMLNEPWGLEFSLYTGVARRVPLRALLDETVVSYLQTIITTPLLDADLIEGIGHASSDDAASRIYNHIARTVEGHRPRYQIG</sequence>
<dbReference type="RefSeq" id="XP_013276444.1">
    <property type="nucleotide sequence ID" value="XM_013420990.1"/>
</dbReference>
<reference evidence="1 2" key="1">
    <citation type="submission" date="2015-01" db="EMBL/GenBank/DDBJ databases">
        <title>The Genome Sequence of Rhinocladiella mackenzie CBS 650.93.</title>
        <authorList>
            <consortium name="The Broad Institute Genomics Platform"/>
            <person name="Cuomo C."/>
            <person name="de Hoog S."/>
            <person name="Gorbushina A."/>
            <person name="Stielow B."/>
            <person name="Teixiera M."/>
            <person name="Abouelleil A."/>
            <person name="Chapman S.B."/>
            <person name="Priest M."/>
            <person name="Young S.K."/>
            <person name="Wortman J."/>
            <person name="Nusbaum C."/>
            <person name="Birren B."/>
        </authorList>
    </citation>
    <scope>NUCLEOTIDE SEQUENCE [LARGE SCALE GENOMIC DNA]</scope>
    <source>
        <strain evidence="1 2">CBS 650.93</strain>
    </source>
</reference>
<keyword evidence="2" id="KW-1185">Reference proteome</keyword>
<dbReference type="VEuPathDB" id="FungiDB:Z518_00387"/>
<dbReference type="GeneID" id="25288458"/>
<dbReference type="Proteomes" id="UP000053617">
    <property type="component" value="Unassembled WGS sequence"/>
</dbReference>
<evidence type="ECO:0000313" key="1">
    <source>
        <dbReference type="EMBL" id="KIX09308.1"/>
    </source>
</evidence>
<dbReference type="EMBL" id="KN847475">
    <property type="protein sequence ID" value="KIX09308.1"/>
    <property type="molecule type" value="Genomic_DNA"/>
</dbReference>
<evidence type="ECO:0000313" key="2">
    <source>
        <dbReference type="Proteomes" id="UP000053617"/>
    </source>
</evidence>
<proteinExistence type="predicted"/>
<accession>A0A0D2HF28</accession>
<protein>
    <submittedName>
        <fullName evidence="1">Rhinocladiella mackenziei CBS 650.93 unplaced genomic scaffold supercont1.1, whole genome shotgun sequence</fullName>
    </submittedName>
</protein>
<gene>
    <name evidence="1" type="ORF">Z518_00387</name>
</gene>
<organism evidence="1 2">
    <name type="scientific">Rhinocladiella mackenziei CBS 650.93</name>
    <dbReference type="NCBI Taxonomy" id="1442369"/>
    <lineage>
        <taxon>Eukaryota</taxon>
        <taxon>Fungi</taxon>
        <taxon>Dikarya</taxon>
        <taxon>Ascomycota</taxon>
        <taxon>Pezizomycotina</taxon>
        <taxon>Eurotiomycetes</taxon>
        <taxon>Chaetothyriomycetidae</taxon>
        <taxon>Chaetothyriales</taxon>
        <taxon>Herpotrichiellaceae</taxon>
        <taxon>Rhinocladiella</taxon>
    </lineage>
</organism>
<dbReference type="HOGENOM" id="CLU_2387372_0_0_1"/>
<dbReference type="AlphaFoldDB" id="A0A0D2HF28"/>